<keyword evidence="1" id="KW-0175">Coiled coil</keyword>
<organism evidence="2 3">
    <name type="scientific">Bdellovibrio bacteriovorus</name>
    <dbReference type="NCBI Taxonomy" id="959"/>
    <lineage>
        <taxon>Bacteria</taxon>
        <taxon>Pseudomonadati</taxon>
        <taxon>Bdellovibrionota</taxon>
        <taxon>Bdellovibrionia</taxon>
        <taxon>Bdellovibrionales</taxon>
        <taxon>Pseudobdellovibrionaceae</taxon>
        <taxon>Bdellovibrio</taxon>
    </lineage>
</organism>
<dbReference type="HAMAP" id="MF_00715">
    <property type="entry name" value="SlyX"/>
    <property type="match status" value="1"/>
</dbReference>
<comment type="caution">
    <text evidence="2">The sequence shown here is derived from an EMBL/GenBank/DDBJ whole genome shotgun (WGS) entry which is preliminary data.</text>
</comment>
<dbReference type="PANTHER" id="PTHR36508:SF1">
    <property type="entry name" value="PROTEIN SLYX"/>
    <property type="match status" value="1"/>
</dbReference>
<dbReference type="Proteomes" id="UP000075391">
    <property type="component" value="Unassembled WGS sequence"/>
</dbReference>
<reference evidence="2 3" key="1">
    <citation type="submission" date="2016-03" db="EMBL/GenBank/DDBJ databases">
        <authorList>
            <person name="Ploux O."/>
        </authorList>
    </citation>
    <scope>NUCLEOTIDE SEQUENCE [LARGE SCALE GENOMIC DNA]</scope>
    <source>
        <strain evidence="2 3">BER2</strain>
    </source>
</reference>
<gene>
    <name evidence="2" type="ORF">AZI85_12210</name>
</gene>
<dbReference type="Pfam" id="PF04102">
    <property type="entry name" value="SlyX"/>
    <property type="match status" value="1"/>
</dbReference>
<protein>
    <submittedName>
        <fullName evidence="2">SlyX protein</fullName>
    </submittedName>
</protein>
<proteinExistence type="inferred from homology"/>
<feature type="coiled-coil region" evidence="1">
    <location>
        <begin position="20"/>
        <end position="54"/>
    </location>
</feature>
<evidence type="ECO:0000313" key="2">
    <source>
        <dbReference type="EMBL" id="KYG60747.1"/>
    </source>
</evidence>
<evidence type="ECO:0000313" key="3">
    <source>
        <dbReference type="Proteomes" id="UP000075391"/>
    </source>
</evidence>
<dbReference type="AlphaFoldDB" id="A0A150WCW2"/>
<dbReference type="OrthoDB" id="5296349at2"/>
<accession>A0A150WCW2</accession>
<dbReference type="PANTHER" id="PTHR36508">
    <property type="entry name" value="PROTEIN SLYX"/>
    <property type="match status" value="1"/>
</dbReference>
<dbReference type="RefSeq" id="WP_063245001.1">
    <property type="nucleotide sequence ID" value="NZ_LUKF01000019.1"/>
</dbReference>
<name>A0A150WCW2_BDEBC</name>
<dbReference type="EMBL" id="LUKF01000019">
    <property type="protein sequence ID" value="KYG60747.1"/>
    <property type="molecule type" value="Genomic_DNA"/>
</dbReference>
<sequence>MDETRLIDIETKLAHQEMIVEELNQVLYQQQKTIDQLEKMVQGLTAKLKELMTDESGLEIRGHEKPPHY</sequence>
<dbReference type="Gene3D" id="1.20.5.300">
    <property type="match status" value="1"/>
</dbReference>
<dbReference type="InterPro" id="IPR007236">
    <property type="entry name" value="SlyX"/>
</dbReference>
<evidence type="ECO:0000256" key="1">
    <source>
        <dbReference type="SAM" id="Coils"/>
    </source>
</evidence>